<evidence type="ECO:0000313" key="1">
    <source>
        <dbReference type="EMBL" id="CDI56159.1"/>
    </source>
</evidence>
<dbReference type="GO" id="GO:0006401">
    <property type="term" value="P:RNA catabolic process"/>
    <property type="evidence" value="ECO:0007669"/>
    <property type="project" value="InterPro"/>
</dbReference>
<dbReference type="PANTHER" id="PTHR47204">
    <property type="entry name" value="OS02G0168900 PROTEIN"/>
    <property type="match status" value="1"/>
</dbReference>
<dbReference type="PANTHER" id="PTHR47204:SF1">
    <property type="entry name" value="RIBONUCLEASE H2 SUBUNIT C"/>
    <property type="match status" value="1"/>
</dbReference>
<reference evidence="1" key="1">
    <citation type="journal article" date="2014" name="Genome Biol. Evol.">
        <title>Gene Loss Rather Than Gene Gain Is Associated with a Host Jump from Monocots to Dicots in the Smut Fungus Melanopsichium pennsylvanicum.</title>
        <authorList>
            <person name="Sharma R."/>
            <person name="Mishra B."/>
            <person name="Runge F."/>
            <person name="Thines M."/>
        </authorList>
    </citation>
    <scope>NUCLEOTIDE SEQUENCE</scope>
    <source>
        <strain evidence="1">4</strain>
    </source>
</reference>
<protein>
    <submittedName>
        <fullName evidence="1">Uncharacterized protein</fullName>
    </submittedName>
</protein>
<sequence length="168" mass="18012">MKLYLDTSATLPSCSANLMPFSIDYDGPAPIDSFLIQAPAPSQSSIFSPTSAETDSSSLISAFRGRAIQSTPLQLPTGFVAKVITVSQVAPARLPTFSKGAANNHVEEEQATQEAEDRNPYIRIAPIAQVIGGTLTVWGPDGPIDKGDDTFFRTLGEWYSVISPLLHE</sequence>
<name>A0A077RDR1_9BASI</name>
<dbReference type="EMBL" id="HG529677">
    <property type="protein sequence ID" value="CDI56159.1"/>
    <property type="molecule type" value="Genomic_DNA"/>
</dbReference>
<dbReference type="CDD" id="cd09271">
    <property type="entry name" value="RNase_H2-C"/>
    <property type="match status" value="1"/>
</dbReference>
<proteinExistence type="predicted"/>
<dbReference type="GO" id="GO:0032299">
    <property type="term" value="C:ribonuclease H2 complex"/>
    <property type="evidence" value="ECO:0007669"/>
    <property type="project" value="InterPro"/>
</dbReference>
<dbReference type="Gene3D" id="2.40.128.680">
    <property type="match status" value="1"/>
</dbReference>
<dbReference type="AlphaFoldDB" id="A0A077RDR1"/>
<accession>A0A077RDR1</accession>
<organism evidence="1">
    <name type="scientific">Melanopsichium pennsylvanicum 4</name>
    <dbReference type="NCBI Taxonomy" id="1398559"/>
    <lineage>
        <taxon>Eukaryota</taxon>
        <taxon>Fungi</taxon>
        <taxon>Dikarya</taxon>
        <taxon>Basidiomycota</taxon>
        <taxon>Ustilaginomycotina</taxon>
        <taxon>Ustilaginomycetes</taxon>
        <taxon>Ustilaginales</taxon>
        <taxon>Ustilaginaceae</taxon>
        <taxon>Melanopsichium</taxon>
    </lineage>
</organism>
<dbReference type="InterPro" id="IPR013924">
    <property type="entry name" value="RNase_H2_suC"/>
</dbReference>
<dbReference type="Pfam" id="PF08615">
    <property type="entry name" value="RNase_H2_suC"/>
    <property type="match status" value="1"/>
</dbReference>